<evidence type="ECO:0000256" key="1">
    <source>
        <dbReference type="PROSITE-ProRule" id="PRU00023"/>
    </source>
</evidence>
<dbReference type="PANTHER" id="PTHR24135">
    <property type="entry name" value="SH3 AND MULTIPLE ANKYRIN REPEAT DOMAINS PROTEIN"/>
    <property type="match status" value="1"/>
</dbReference>
<dbReference type="PANTHER" id="PTHR24135:SF28">
    <property type="entry name" value="LD13733P"/>
    <property type="match status" value="1"/>
</dbReference>
<dbReference type="PROSITE" id="PS50088">
    <property type="entry name" value="ANK_REPEAT"/>
    <property type="match status" value="1"/>
</dbReference>
<protein>
    <submittedName>
        <fullName evidence="2">Uncharacterized protein</fullName>
    </submittedName>
</protein>
<name>F7BJQ5_CIOIN</name>
<accession>F7BJQ5</accession>
<dbReference type="InterPro" id="IPR036770">
    <property type="entry name" value="Ankyrin_rpt-contain_sf"/>
</dbReference>
<dbReference type="GeneTree" id="ENSGT00940000153561"/>
<dbReference type="Pfam" id="PF12796">
    <property type="entry name" value="Ank_2"/>
    <property type="match status" value="1"/>
</dbReference>
<dbReference type="PROSITE" id="PS50297">
    <property type="entry name" value="ANK_REP_REGION"/>
    <property type="match status" value="1"/>
</dbReference>
<dbReference type="Gene3D" id="1.25.40.20">
    <property type="entry name" value="Ankyrin repeat-containing domain"/>
    <property type="match status" value="2"/>
</dbReference>
<reference evidence="2" key="3">
    <citation type="submission" date="2025-09" db="UniProtKB">
        <authorList>
            <consortium name="Ensembl"/>
        </authorList>
    </citation>
    <scope>IDENTIFICATION</scope>
</reference>
<sequence length="133" mass="14594">MALVGGGAHLDFRDRRGHTPVHAAVRGGNVFALKTLLDLGASPDCYDSKDLTPLYHCCLVDDNVECLNVLIHAGCKNTCVDSQGWTVLHQVCRYGRLEQLKLLLQTCSDDQQLINKQNATGNTALHVCSLYNQ</sequence>
<dbReference type="InterPro" id="IPR002110">
    <property type="entry name" value="Ankyrin_rpt"/>
</dbReference>
<dbReference type="HOGENOM" id="CLU_2151489_0_0_1"/>
<proteinExistence type="predicted"/>
<dbReference type="Pfam" id="PF13606">
    <property type="entry name" value="Ank_3"/>
    <property type="match status" value="1"/>
</dbReference>
<dbReference type="AlphaFoldDB" id="F7BJQ5"/>
<dbReference type="STRING" id="7719.ENSCINP00000021185"/>
<evidence type="ECO:0000313" key="2">
    <source>
        <dbReference type="Ensembl" id="ENSCINP00000021185.3"/>
    </source>
</evidence>
<dbReference type="SMART" id="SM00248">
    <property type="entry name" value="ANK"/>
    <property type="match status" value="3"/>
</dbReference>
<dbReference type="InParanoid" id="F7BJQ5"/>
<dbReference type="Ensembl" id="ENSCINT00000021185.3">
    <property type="protein sequence ID" value="ENSCINP00000021185.3"/>
    <property type="gene ID" value="ENSCING00000010709.3"/>
</dbReference>
<dbReference type="Proteomes" id="UP000008144">
    <property type="component" value="Unassembled WGS sequence"/>
</dbReference>
<evidence type="ECO:0000313" key="3">
    <source>
        <dbReference type="Proteomes" id="UP000008144"/>
    </source>
</evidence>
<dbReference type="InterPro" id="IPR051569">
    <property type="entry name" value="SHANK"/>
</dbReference>
<organism evidence="2 3">
    <name type="scientific">Ciona intestinalis</name>
    <name type="common">Transparent sea squirt</name>
    <name type="synonym">Ascidia intestinalis</name>
    <dbReference type="NCBI Taxonomy" id="7719"/>
    <lineage>
        <taxon>Eukaryota</taxon>
        <taxon>Metazoa</taxon>
        <taxon>Chordata</taxon>
        <taxon>Tunicata</taxon>
        <taxon>Ascidiacea</taxon>
        <taxon>Phlebobranchia</taxon>
        <taxon>Cionidae</taxon>
        <taxon>Ciona</taxon>
    </lineage>
</organism>
<keyword evidence="3" id="KW-1185">Reference proteome</keyword>
<feature type="repeat" description="ANK" evidence="1">
    <location>
        <begin position="16"/>
        <end position="48"/>
    </location>
</feature>
<dbReference type="OMA" id="RARIGMC"/>
<dbReference type="SUPFAM" id="SSF48403">
    <property type="entry name" value="Ankyrin repeat"/>
    <property type="match status" value="1"/>
</dbReference>
<reference evidence="3" key="1">
    <citation type="journal article" date="2002" name="Science">
        <title>The draft genome of Ciona intestinalis: insights into chordate and vertebrate origins.</title>
        <authorList>
            <person name="Dehal P."/>
            <person name="Satou Y."/>
            <person name="Campbell R.K."/>
            <person name="Chapman J."/>
            <person name="Degnan B."/>
            <person name="De Tomaso A."/>
            <person name="Davidson B."/>
            <person name="Di Gregorio A."/>
            <person name="Gelpke M."/>
            <person name="Goodstein D.M."/>
            <person name="Harafuji N."/>
            <person name="Hastings K.E."/>
            <person name="Ho I."/>
            <person name="Hotta K."/>
            <person name="Huang W."/>
            <person name="Kawashima T."/>
            <person name="Lemaire P."/>
            <person name="Martinez D."/>
            <person name="Meinertzhagen I.A."/>
            <person name="Necula S."/>
            <person name="Nonaka M."/>
            <person name="Putnam N."/>
            <person name="Rash S."/>
            <person name="Saiga H."/>
            <person name="Satake M."/>
            <person name="Terry A."/>
            <person name="Yamada L."/>
            <person name="Wang H.G."/>
            <person name="Awazu S."/>
            <person name="Azumi K."/>
            <person name="Boore J."/>
            <person name="Branno M."/>
            <person name="Chin-Bow S."/>
            <person name="DeSantis R."/>
            <person name="Doyle S."/>
            <person name="Francino P."/>
            <person name="Keys D.N."/>
            <person name="Haga S."/>
            <person name="Hayashi H."/>
            <person name="Hino K."/>
            <person name="Imai K.S."/>
            <person name="Inaba K."/>
            <person name="Kano S."/>
            <person name="Kobayashi K."/>
            <person name="Kobayashi M."/>
            <person name="Lee B.I."/>
            <person name="Makabe K.W."/>
            <person name="Manohar C."/>
            <person name="Matassi G."/>
            <person name="Medina M."/>
            <person name="Mochizuki Y."/>
            <person name="Mount S."/>
            <person name="Morishita T."/>
            <person name="Miura S."/>
            <person name="Nakayama A."/>
            <person name="Nishizaka S."/>
            <person name="Nomoto H."/>
            <person name="Ohta F."/>
            <person name="Oishi K."/>
            <person name="Rigoutsos I."/>
            <person name="Sano M."/>
            <person name="Sasaki A."/>
            <person name="Sasakura Y."/>
            <person name="Shoguchi E."/>
            <person name="Shin-i T."/>
            <person name="Spagnuolo A."/>
            <person name="Stainier D."/>
            <person name="Suzuki M.M."/>
            <person name="Tassy O."/>
            <person name="Takatori N."/>
            <person name="Tokuoka M."/>
            <person name="Yagi K."/>
            <person name="Yoshizaki F."/>
            <person name="Wada S."/>
            <person name="Zhang C."/>
            <person name="Hyatt P.D."/>
            <person name="Larimer F."/>
            <person name="Detter C."/>
            <person name="Doggett N."/>
            <person name="Glavina T."/>
            <person name="Hawkins T."/>
            <person name="Richardson P."/>
            <person name="Lucas S."/>
            <person name="Kohara Y."/>
            <person name="Levine M."/>
            <person name="Satoh N."/>
            <person name="Rokhsar D.S."/>
        </authorList>
    </citation>
    <scope>NUCLEOTIDE SEQUENCE [LARGE SCALE GENOMIC DNA]</scope>
</reference>
<keyword evidence="1" id="KW-0040">ANK repeat</keyword>
<reference evidence="2" key="2">
    <citation type="submission" date="2025-08" db="UniProtKB">
        <authorList>
            <consortium name="Ensembl"/>
        </authorList>
    </citation>
    <scope>IDENTIFICATION</scope>
</reference>